<dbReference type="EMBL" id="FUKJ01000035">
    <property type="protein sequence ID" value="SJM89731.1"/>
    <property type="molecule type" value="Genomic_DNA"/>
</dbReference>
<proteinExistence type="predicted"/>
<dbReference type="Pfam" id="PF11684">
    <property type="entry name" value="DUF3280"/>
    <property type="match status" value="1"/>
</dbReference>
<evidence type="ECO:0000313" key="2">
    <source>
        <dbReference type="Proteomes" id="UP000195442"/>
    </source>
</evidence>
<protein>
    <recommendedName>
        <fullName evidence="3">DUF2380 domain-containing protein</fullName>
    </recommendedName>
</protein>
<name>A0A1R4H0H9_9GAMM</name>
<keyword evidence="2" id="KW-1185">Reference proteome</keyword>
<accession>A0A1R4H0H9</accession>
<dbReference type="Proteomes" id="UP000195442">
    <property type="component" value="Unassembled WGS sequence"/>
</dbReference>
<evidence type="ECO:0000313" key="1">
    <source>
        <dbReference type="EMBL" id="SJM89731.1"/>
    </source>
</evidence>
<dbReference type="InterPro" id="IPR021698">
    <property type="entry name" value="DUF3280"/>
</dbReference>
<sequence>MSFSIFTFSPIKNKELCRILGAVFLGLISVGVCAETSIAILDFELSDVTLAPGIPAEIARTASIKPMLEGELTRAGYNIIPVDLSRQHEANGGVGYLFDHGDIAAQLAKKTGADYVLVGKLHKPSFLFAYLMGHLVNAKSGNLVGSYTVETKGGDKKLTLKAVETFASKMDADLDNIYMPPEPLRKTLSK</sequence>
<reference evidence="2" key="1">
    <citation type="submission" date="2017-02" db="EMBL/GenBank/DDBJ databases">
        <authorList>
            <person name="Daims H."/>
        </authorList>
    </citation>
    <scope>NUCLEOTIDE SEQUENCE [LARGE SCALE GENOMIC DNA]</scope>
</reference>
<organism evidence="1 2">
    <name type="scientific">Crenothrix polyspora</name>
    <dbReference type="NCBI Taxonomy" id="360316"/>
    <lineage>
        <taxon>Bacteria</taxon>
        <taxon>Pseudomonadati</taxon>
        <taxon>Pseudomonadota</taxon>
        <taxon>Gammaproteobacteria</taxon>
        <taxon>Methylococcales</taxon>
        <taxon>Crenotrichaceae</taxon>
        <taxon>Crenothrix</taxon>
    </lineage>
</organism>
<dbReference type="RefSeq" id="WP_087145764.1">
    <property type="nucleotide sequence ID" value="NZ_FUKJ01000035.1"/>
</dbReference>
<dbReference type="OrthoDB" id="5573138at2"/>
<gene>
    <name evidence="1" type="ORF">CRENPOLYSF2_130007</name>
</gene>
<evidence type="ECO:0008006" key="3">
    <source>
        <dbReference type="Google" id="ProtNLM"/>
    </source>
</evidence>
<dbReference type="AlphaFoldDB" id="A0A1R4H0H9"/>